<evidence type="ECO:0000313" key="3">
    <source>
        <dbReference type="Proteomes" id="UP000271974"/>
    </source>
</evidence>
<gene>
    <name evidence="2" type="ORF">EGW08_018304</name>
</gene>
<protein>
    <submittedName>
        <fullName evidence="2">Uncharacterized protein</fullName>
    </submittedName>
</protein>
<feature type="compositionally biased region" description="Basic and acidic residues" evidence="1">
    <location>
        <begin position="126"/>
        <end position="135"/>
    </location>
</feature>
<organism evidence="2 3">
    <name type="scientific">Elysia chlorotica</name>
    <name type="common">Eastern emerald elysia</name>
    <name type="synonym">Sea slug</name>
    <dbReference type="NCBI Taxonomy" id="188477"/>
    <lineage>
        <taxon>Eukaryota</taxon>
        <taxon>Metazoa</taxon>
        <taxon>Spiralia</taxon>
        <taxon>Lophotrochozoa</taxon>
        <taxon>Mollusca</taxon>
        <taxon>Gastropoda</taxon>
        <taxon>Heterobranchia</taxon>
        <taxon>Euthyneura</taxon>
        <taxon>Panpulmonata</taxon>
        <taxon>Sacoglossa</taxon>
        <taxon>Placobranchoidea</taxon>
        <taxon>Plakobranchidae</taxon>
        <taxon>Elysia</taxon>
    </lineage>
</organism>
<dbReference type="AlphaFoldDB" id="A0A3S1AWB7"/>
<dbReference type="EMBL" id="RQTK01000884">
    <property type="protein sequence ID" value="RUS73932.1"/>
    <property type="molecule type" value="Genomic_DNA"/>
</dbReference>
<sequence length="425" mass="46401">HLSKEGEGGLEAQVKSLSSQLHYLDENISCHESGSLTSPRDLESNHQVPMRKHHLAHAQDILRHSLNPSCLSSGLDGSLRDSVFLEEDQDDDDSIERRLGSPDCSEDYSVTGTGTSRTVIGSSGESGKKENRTKDSPVPGTSKNSSGFKFSVQKLAHRTFSKATNWNWASKKASSSSTSTTSSVSSPRVIKDGYYNDNNNTIGSFKEDTRMSREIATCFPAPDVIDMTTRAEMRLNMAAVNSELIRQSSLDDSAIRNIPENFQDSCAEGESHARIYHQPHRNPKEKILSKMASSSSMSGIGRFEGRLQNFSSSSPDLARDTSYPHSYHDSGSQYGETRDHSWSKSNQSLQQTWRPSSLALPTSASYGHLGSTTVTSPGGAATFEPSPRGSEGKALTPRREVNPDALAQIEAFEELSLRYLGATAK</sequence>
<feature type="region of interest" description="Disordered" evidence="1">
    <location>
        <begin position="306"/>
        <end position="356"/>
    </location>
</feature>
<feature type="compositionally biased region" description="Polar residues" evidence="1">
    <location>
        <begin position="108"/>
        <end position="125"/>
    </location>
</feature>
<name>A0A3S1AWB7_ELYCH</name>
<reference evidence="2 3" key="1">
    <citation type="submission" date="2019-01" db="EMBL/GenBank/DDBJ databases">
        <title>A draft genome assembly of the solar-powered sea slug Elysia chlorotica.</title>
        <authorList>
            <person name="Cai H."/>
            <person name="Li Q."/>
            <person name="Fang X."/>
            <person name="Li J."/>
            <person name="Curtis N.E."/>
            <person name="Altenburger A."/>
            <person name="Shibata T."/>
            <person name="Feng M."/>
            <person name="Maeda T."/>
            <person name="Schwartz J.A."/>
            <person name="Shigenobu S."/>
            <person name="Lundholm N."/>
            <person name="Nishiyama T."/>
            <person name="Yang H."/>
            <person name="Hasebe M."/>
            <person name="Li S."/>
            <person name="Pierce S.K."/>
            <person name="Wang J."/>
        </authorList>
    </citation>
    <scope>NUCLEOTIDE SEQUENCE [LARGE SCALE GENOMIC DNA]</scope>
    <source>
        <strain evidence="2">EC2010</strain>
        <tissue evidence="2">Whole organism of an adult</tissue>
    </source>
</reference>
<feature type="compositionally biased region" description="Polar residues" evidence="1">
    <location>
        <begin position="343"/>
        <end position="356"/>
    </location>
</feature>
<feature type="region of interest" description="Disordered" evidence="1">
    <location>
        <begin position="86"/>
        <end position="147"/>
    </location>
</feature>
<evidence type="ECO:0000256" key="1">
    <source>
        <dbReference type="SAM" id="MobiDB-lite"/>
    </source>
</evidence>
<accession>A0A3S1AWB7</accession>
<feature type="non-terminal residue" evidence="2">
    <location>
        <position position="1"/>
    </location>
</feature>
<dbReference type="Proteomes" id="UP000271974">
    <property type="component" value="Unassembled WGS sequence"/>
</dbReference>
<proteinExistence type="predicted"/>
<feature type="region of interest" description="Disordered" evidence="1">
    <location>
        <begin position="369"/>
        <end position="401"/>
    </location>
</feature>
<keyword evidence="3" id="KW-1185">Reference proteome</keyword>
<comment type="caution">
    <text evidence="2">The sequence shown here is derived from an EMBL/GenBank/DDBJ whole genome shotgun (WGS) entry which is preliminary data.</text>
</comment>
<evidence type="ECO:0000313" key="2">
    <source>
        <dbReference type="EMBL" id="RUS73932.1"/>
    </source>
</evidence>